<keyword evidence="5" id="KW-1185">Reference proteome</keyword>
<evidence type="ECO:0000259" key="3">
    <source>
        <dbReference type="PROSITE" id="PS50887"/>
    </source>
</evidence>
<dbReference type="Pfam" id="PF00990">
    <property type="entry name" value="GGDEF"/>
    <property type="match status" value="1"/>
</dbReference>
<dbReference type="PANTHER" id="PTHR45138:SF9">
    <property type="entry name" value="DIGUANYLATE CYCLASE DGCM-RELATED"/>
    <property type="match status" value="1"/>
</dbReference>
<name>A0ABU3SUJ9_9ALTE</name>
<dbReference type="SUPFAM" id="SSF55073">
    <property type="entry name" value="Nucleotide cyclase"/>
    <property type="match status" value="1"/>
</dbReference>
<dbReference type="Proteomes" id="UP001247805">
    <property type="component" value="Unassembled WGS sequence"/>
</dbReference>
<dbReference type="NCBIfam" id="TIGR00254">
    <property type="entry name" value="GGDEF"/>
    <property type="match status" value="1"/>
</dbReference>
<dbReference type="PANTHER" id="PTHR45138">
    <property type="entry name" value="REGULATORY COMPONENTS OF SENSORY TRANSDUCTION SYSTEM"/>
    <property type="match status" value="1"/>
</dbReference>
<dbReference type="InterPro" id="IPR050469">
    <property type="entry name" value="Diguanylate_Cyclase"/>
</dbReference>
<dbReference type="RefSeq" id="WP_316025315.1">
    <property type="nucleotide sequence ID" value="NZ_JAWDIO010000002.1"/>
</dbReference>
<keyword evidence="4" id="KW-0548">Nucleotidyltransferase</keyword>
<accession>A0ABU3SUJ9</accession>
<organism evidence="4 5">
    <name type="scientific">Paraglaciecola aquimarina</name>
    <dbReference type="NCBI Taxonomy" id="1235557"/>
    <lineage>
        <taxon>Bacteria</taxon>
        <taxon>Pseudomonadati</taxon>
        <taxon>Pseudomonadota</taxon>
        <taxon>Gammaproteobacteria</taxon>
        <taxon>Alteromonadales</taxon>
        <taxon>Alteromonadaceae</taxon>
        <taxon>Paraglaciecola</taxon>
    </lineage>
</organism>
<dbReference type="Gene3D" id="3.30.70.270">
    <property type="match status" value="1"/>
</dbReference>
<gene>
    <name evidence="4" type="ORF">RS130_06705</name>
</gene>
<dbReference type="EMBL" id="JAWDIO010000002">
    <property type="protein sequence ID" value="MDU0353662.1"/>
    <property type="molecule type" value="Genomic_DNA"/>
</dbReference>
<dbReference type="SMART" id="SM00267">
    <property type="entry name" value="GGDEF"/>
    <property type="match status" value="1"/>
</dbReference>
<protein>
    <recommendedName>
        <fullName evidence="1">diguanylate cyclase</fullName>
        <ecNumber evidence="1">2.7.7.65</ecNumber>
    </recommendedName>
</protein>
<dbReference type="InterPro" id="IPR043128">
    <property type="entry name" value="Rev_trsase/Diguanyl_cyclase"/>
</dbReference>
<dbReference type="EC" id="2.7.7.65" evidence="1"/>
<reference evidence="4 5" key="1">
    <citation type="submission" date="2023-10" db="EMBL/GenBank/DDBJ databases">
        <title>Glaciecola aquimarina strain GGW-M5 nov., isolated from a coastal seawater.</title>
        <authorList>
            <person name="Bayburt H."/>
            <person name="Kim J.M."/>
            <person name="Choi B.J."/>
            <person name="Jeon C.O."/>
        </authorList>
    </citation>
    <scope>NUCLEOTIDE SEQUENCE [LARGE SCALE GENOMIC DNA]</scope>
    <source>
        <strain evidence="4 5">KCTC 32108</strain>
    </source>
</reference>
<dbReference type="InterPro" id="IPR000160">
    <property type="entry name" value="GGDEF_dom"/>
</dbReference>
<keyword evidence="4" id="KW-0808">Transferase</keyword>
<evidence type="ECO:0000256" key="2">
    <source>
        <dbReference type="ARBA" id="ARBA00034247"/>
    </source>
</evidence>
<dbReference type="PROSITE" id="PS50887">
    <property type="entry name" value="GGDEF"/>
    <property type="match status" value="1"/>
</dbReference>
<dbReference type="InterPro" id="IPR029787">
    <property type="entry name" value="Nucleotide_cyclase"/>
</dbReference>
<evidence type="ECO:0000313" key="4">
    <source>
        <dbReference type="EMBL" id="MDU0353662.1"/>
    </source>
</evidence>
<evidence type="ECO:0000313" key="5">
    <source>
        <dbReference type="Proteomes" id="UP001247805"/>
    </source>
</evidence>
<evidence type="ECO:0000256" key="1">
    <source>
        <dbReference type="ARBA" id="ARBA00012528"/>
    </source>
</evidence>
<comment type="caution">
    <text evidence="4">The sequence shown here is derived from an EMBL/GenBank/DDBJ whole genome shotgun (WGS) entry which is preliminary data.</text>
</comment>
<dbReference type="GO" id="GO:0052621">
    <property type="term" value="F:diguanylate cyclase activity"/>
    <property type="evidence" value="ECO:0007669"/>
    <property type="project" value="UniProtKB-EC"/>
</dbReference>
<dbReference type="CDD" id="cd01949">
    <property type="entry name" value="GGDEF"/>
    <property type="match status" value="1"/>
</dbReference>
<proteinExistence type="predicted"/>
<feature type="domain" description="GGDEF" evidence="3">
    <location>
        <begin position="26"/>
        <end position="163"/>
    </location>
</feature>
<sequence>MTNILNRGTYENRLSHLLELSKRSGYSLCVFLIDLDNFKAHNDGYGHLQGDEIIKLQADMLKAIFLRDSDIVARYGGEEYAVVVNNLTEQQCIDKANKIIQAWQHKKIPHGKVAGQEFISCSVGFYREKVNKDSNKVIWCLKLTKRCTKPNSKGEGSLCSGND</sequence>
<comment type="catalytic activity">
    <reaction evidence="2">
        <text>2 GTP = 3',3'-c-di-GMP + 2 diphosphate</text>
        <dbReference type="Rhea" id="RHEA:24898"/>
        <dbReference type="ChEBI" id="CHEBI:33019"/>
        <dbReference type="ChEBI" id="CHEBI:37565"/>
        <dbReference type="ChEBI" id="CHEBI:58805"/>
        <dbReference type="EC" id="2.7.7.65"/>
    </reaction>
</comment>